<feature type="compositionally biased region" description="Polar residues" evidence="2">
    <location>
        <begin position="350"/>
        <end position="371"/>
    </location>
</feature>
<evidence type="ECO:0000256" key="2">
    <source>
        <dbReference type="SAM" id="MobiDB-lite"/>
    </source>
</evidence>
<dbReference type="SUPFAM" id="SSF111369">
    <property type="entry name" value="HlyD-like secretion proteins"/>
    <property type="match status" value="3"/>
</dbReference>
<dbReference type="EMBL" id="JACDXJ010000001">
    <property type="protein sequence ID" value="MBA1156665.1"/>
    <property type="molecule type" value="Genomic_DNA"/>
</dbReference>
<dbReference type="PANTHER" id="PTHR30386">
    <property type="entry name" value="MEMBRANE FUSION SUBUNIT OF EMRAB-TOLC MULTIDRUG EFFLUX PUMP"/>
    <property type="match status" value="1"/>
</dbReference>
<dbReference type="InterPro" id="IPR058792">
    <property type="entry name" value="Beta-barrel_RND_2"/>
</dbReference>
<comment type="caution">
    <text evidence="5">The sequence shown here is derived from an EMBL/GenBank/DDBJ whole genome shotgun (WGS) entry which is preliminary data.</text>
</comment>
<dbReference type="Pfam" id="PF25917">
    <property type="entry name" value="BSH_RND"/>
    <property type="match status" value="1"/>
</dbReference>
<keyword evidence="1" id="KW-0175">Coiled coil</keyword>
<dbReference type="Gene3D" id="1.10.287.470">
    <property type="entry name" value="Helix hairpin bin"/>
    <property type="match status" value="2"/>
</dbReference>
<dbReference type="AlphaFoldDB" id="A0A838BNN2"/>
<evidence type="ECO:0000259" key="3">
    <source>
        <dbReference type="Pfam" id="PF25917"/>
    </source>
</evidence>
<feature type="coiled-coil region" evidence="1">
    <location>
        <begin position="155"/>
        <end position="210"/>
    </location>
</feature>
<protein>
    <submittedName>
        <fullName evidence="5">HlyD family secretion protein</fullName>
    </submittedName>
</protein>
<dbReference type="PANTHER" id="PTHR30386:SF24">
    <property type="entry name" value="MULTIDRUG RESISTANCE EFFLUX PUMP"/>
    <property type="match status" value="1"/>
</dbReference>
<dbReference type="InterPro" id="IPR050739">
    <property type="entry name" value="MFP"/>
</dbReference>
<feature type="region of interest" description="Disordered" evidence="2">
    <location>
        <begin position="346"/>
        <end position="371"/>
    </location>
</feature>
<dbReference type="Pfam" id="PF25954">
    <property type="entry name" value="Beta-barrel_RND_2"/>
    <property type="match status" value="1"/>
</dbReference>
<dbReference type="InterPro" id="IPR058625">
    <property type="entry name" value="MdtA-like_BSH"/>
</dbReference>
<dbReference type="Proteomes" id="UP000572984">
    <property type="component" value="Unassembled WGS sequence"/>
</dbReference>
<reference evidence="5 6" key="1">
    <citation type="submission" date="2020-07" db="EMBL/GenBank/DDBJ databases">
        <title>Draft genome and description of Microvirga mediterraneensis Marseille-Q2068 sp. nov.</title>
        <authorList>
            <person name="Boxberger M."/>
        </authorList>
    </citation>
    <scope>NUCLEOTIDE SEQUENCE [LARGE SCALE GENOMIC DNA]</scope>
    <source>
        <strain evidence="5 6">Marseille-Q2068</strain>
    </source>
</reference>
<accession>A0A838BNN2</accession>
<sequence length="371" mass="39343">MSKLLRSSSTILAALIGIAGVALVLYAWRLPPFTSSVQTTDNAYVRGQITIIAPQLAGYVAQVAVQDFQHVKAGQLLVKIDDRIFAQKLEQAKATLASQQAALTNSEQKERSDRARIESSKAQVDSARAVLSAADASWNRIAPLLERGVATQSQADQARAALDQATASLHQAEAALTVSQQDLASTLVNRQSLEAAVQGAEAAVRLAEIDLQNTRIVAPEEGQLGEVGARLGQYVAAGTQLLTIVPERIWVIANFKETQLPGMKVGQPVTFTVDALEHATLQGRIERFSPAAGSEFSVIRTDNATGNFTKVAQRVPVRIAIAPGQPLTERLSPGMSVVVSVDTAARPSNVPATGTGAQPQGSNVTSEADRR</sequence>
<dbReference type="Gene3D" id="2.40.50.100">
    <property type="match status" value="1"/>
</dbReference>
<keyword evidence="6" id="KW-1185">Reference proteome</keyword>
<evidence type="ECO:0000313" key="5">
    <source>
        <dbReference type="EMBL" id="MBA1156665.1"/>
    </source>
</evidence>
<evidence type="ECO:0000256" key="1">
    <source>
        <dbReference type="SAM" id="Coils"/>
    </source>
</evidence>
<dbReference type="RefSeq" id="WP_181052204.1">
    <property type="nucleotide sequence ID" value="NZ_JACDXJ010000001.1"/>
</dbReference>
<dbReference type="PRINTS" id="PR01490">
    <property type="entry name" value="RTXTOXIND"/>
</dbReference>
<evidence type="ECO:0000313" key="6">
    <source>
        <dbReference type="Proteomes" id="UP000572984"/>
    </source>
</evidence>
<feature type="domain" description="Multidrug resistance protein MdtA-like barrel-sandwich hybrid" evidence="3">
    <location>
        <begin position="52"/>
        <end position="245"/>
    </location>
</feature>
<name>A0A838BNN2_9HYPH</name>
<organism evidence="5 6">
    <name type="scientific">Microvirga mediterraneensis</name>
    <dbReference type="NCBI Taxonomy" id="2754695"/>
    <lineage>
        <taxon>Bacteria</taxon>
        <taxon>Pseudomonadati</taxon>
        <taxon>Pseudomonadota</taxon>
        <taxon>Alphaproteobacteria</taxon>
        <taxon>Hyphomicrobiales</taxon>
        <taxon>Methylobacteriaceae</taxon>
        <taxon>Microvirga</taxon>
    </lineage>
</organism>
<feature type="domain" description="CusB-like beta-barrel" evidence="4">
    <location>
        <begin position="249"/>
        <end position="292"/>
    </location>
</feature>
<dbReference type="Gene3D" id="2.40.30.170">
    <property type="match status" value="1"/>
</dbReference>
<proteinExistence type="predicted"/>
<gene>
    <name evidence="5" type="ORF">H0S73_11065</name>
</gene>
<evidence type="ECO:0000259" key="4">
    <source>
        <dbReference type="Pfam" id="PF25954"/>
    </source>
</evidence>